<gene>
    <name evidence="1" type="ORF">QVH07_09925</name>
</gene>
<dbReference type="EMBL" id="JAUEPH010000004">
    <property type="protein sequence ID" value="MDN3204469.1"/>
    <property type="molecule type" value="Genomic_DNA"/>
</dbReference>
<dbReference type="Proteomes" id="UP001171916">
    <property type="component" value="Unassembled WGS sequence"/>
</dbReference>
<organism evidence="1 2">
    <name type="scientific">Algoriphagus sediminis</name>
    <dbReference type="NCBI Taxonomy" id="3057113"/>
    <lineage>
        <taxon>Bacteria</taxon>
        <taxon>Pseudomonadati</taxon>
        <taxon>Bacteroidota</taxon>
        <taxon>Cytophagia</taxon>
        <taxon>Cytophagales</taxon>
        <taxon>Cyclobacteriaceae</taxon>
        <taxon>Algoriphagus</taxon>
    </lineage>
</organism>
<dbReference type="RefSeq" id="WP_290000044.1">
    <property type="nucleotide sequence ID" value="NZ_JAUEPH010000004.1"/>
</dbReference>
<comment type="caution">
    <text evidence="1">The sequence shown here is derived from an EMBL/GenBank/DDBJ whole genome shotgun (WGS) entry which is preliminary data.</text>
</comment>
<evidence type="ECO:0000313" key="2">
    <source>
        <dbReference type="Proteomes" id="UP001171916"/>
    </source>
</evidence>
<evidence type="ECO:0000313" key="1">
    <source>
        <dbReference type="EMBL" id="MDN3204469.1"/>
    </source>
</evidence>
<keyword evidence="2" id="KW-1185">Reference proteome</keyword>
<name>A0ABT7YD73_9BACT</name>
<reference evidence="1" key="1">
    <citation type="submission" date="2023-06" db="EMBL/GenBank/DDBJ databases">
        <title>Robiginitalea aurantiacus sp. nov. and Algoriphagus sediminis sp. nov., isolated from coastal sediment.</title>
        <authorList>
            <person name="Zhou Z.Y."/>
            <person name="An J."/>
            <person name="Jia Y.W."/>
            <person name="Du Z.J."/>
        </authorList>
    </citation>
    <scope>NUCLEOTIDE SEQUENCE</scope>
    <source>
        <strain evidence="1">C2-7</strain>
    </source>
</reference>
<protein>
    <submittedName>
        <fullName evidence="1">Uncharacterized protein</fullName>
    </submittedName>
</protein>
<accession>A0ABT7YD73</accession>
<sequence>MKKILVLFFLLLPFITFGQTFFLDDIVQNSSGETLVSYRADENGGRADFKYNHRSGCLSNYSIVWTFSKSLNEIRAGESFNVNLKCDPCNSACGYKWRIASVSGANNILSVPGFPGFVYNENIREAGTSQPYGGIYDYYDEPQLSNTYTLEFSGNKQVPYQAFAINIAQDAIVYVFGQNGSSQPASTGNCHSLFGLGRLVSNLEVGSYEGYPNDWMIQTVDYALDHVRAVGCVDATFLSNLKSRLSNSSDTRTFYEEIRNYNIGLESEIKTSCAHCGNCN</sequence>
<proteinExistence type="predicted"/>